<organism evidence="2 3">
    <name type="scientific">Macrostomum lignano</name>
    <dbReference type="NCBI Taxonomy" id="282301"/>
    <lineage>
        <taxon>Eukaryota</taxon>
        <taxon>Metazoa</taxon>
        <taxon>Spiralia</taxon>
        <taxon>Lophotrochozoa</taxon>
        <taxon>Platyhelminthes</taxon>
        <taxon>Rhabditophora</taxon>
        <taxon>Macrostomorpha</taxon>
        <taxon>Macrostomida</taxon>
        <taxon>Macrostomidae</taxon>
        <taxon>Macrostomum</taxon>
    </lineage>
</organism>
<evidence type="ECO:0000313" key="3">
    <source>
        <dbReference type="WBParaSite" id="maker-unitig_30412-snap-gene-0.2-mRNA-1"/>
    </source>
</evidence>
<dbReference type="WBParaSite" id="maker-unitig_30412-snap-gene-0.2-mRNA-1">
    <property type="protein sequence ID" value="maker-unitig_30412-snap-gene-0.2-mRNA-1"/>
    <property type="gene ID" value="maker-unitig_30412-snap-gene-0.2"/>
</dbReference>
<proteinExistence type="predicted"/>
<name>A0A1I8FDE5_9PLAT</name>
<keyword evidence="2" id="KW-1185">Reference proteome</keyword>
<dbReference type="AlphaFoldDB" id="A0A1I8FDE5"/>
<evidence type="ECO:0000256" key="1">
    <source>
        <dbReference type="SAM" id="MobiDB-lite"/>
    </source>
</evidence>
<feature type="region of interest" description="Disordered" evidence="1">
    <location>
        <begin position="404"/>
        <end position="452"/>
    </location>
</feature>
<feature type="region of interest" description="Disordered" evidence="1">
    <location>
        <begin position="117"/>
        <end position="164"/>
    </location>
</feature>
<accession>A0A1I8FDE5</accession>
<dbReference type="Proteomes" id="UP000095280">
    <property type="component" value="Unplaced"/>
</dbReference>
<feature type="region of interest" description="Disordered" evidence="1">
    <location>
        <begin position="1"/>
        <end position="20"/>
    </location>
</feature>
<reference evidence="3" key="1">
    <citation type="submission" date="2016-11" db="UniProtKB">
        <authorList>
            <consortium name="WormBaseParasite"/>
        </authorList>
    </citation>
    <scope>IDENTIFICATION</scope>
</reference>
<protein>
    <submittedName>
        <fullName evidence="3">Phosphodiesterase I</fullName>
    </submittedName>
</protein>
<evidence type="ECO:0000313" key="2">
    <source>
        <dbReference type="Proteomes" id="UP000095280"/>
    </source>
</evidence>
<feature type="compositionally biased region" description="Basic and acidic residues" evidence="1">
    <location>
        <begin position="421"/>
        <end position="430"/>
    </location>
</feature>
<sequence length="695" mass="75215">ASLKRSRAMPQAPLDFRPLCDSTASDRAMRTMKSNSRPPATRGRAGRWRFAPHVARCGRVSDSASAAKCCEAERRHDLRRFGRRCRDANNLPRLRRDSATAARAPRLADDDELHAVASPVSSRSGQEAAAAQEEPEQRRLCFSQGTPDSERQRDSLHSSLRRSGRVPHRLAPCRLPRRLAATTMSEPPCRCASRVESSAASTGTGLGLLSRSVTALAVPRDEAKRRLLPFVNIRLCRAPAGRKLAAWQSRLGCLSRVRPSALGAAVLLAMDAYSRPQDAATLTSKGRLAPTSETSTCIRAAPPVSWCATGGSEEAGSWEQRLAKRLLARTSCTSEYALRPEGLQGRAGVRPADGAQRPFERSVRQAGSFACGGKLLRGGLTAWVSWRALKLSLHEGGETKNALAEAAPSARTARHGSTIRKNAEAKRQRLSEFGNASRCTSKSRRLTASADTEAEDEVLAGIAARHPAGSRAAAGSSGAAAETRQPVCHAWLVLQLPLSLLSISRMETHRSSLSGMQVRPGVMAKHFNAKLPALNLLTHRSRSSRLPKLHLALRLSASSLQSLLLWYDFKKATTNLADPTSLPSDSIRGSCLSSFSGCSSSLRVSYWSANNNGGIYSINYFVDGSSAYAYVNSDSVIPIDGTRDATRTTTASHRQLLRLEPSLLQRLAAVLGIRERSLSKSQFDSLRNLCNSETD</sequence>